<dbReference type="PANTHER" id="PTHR42970">
    <property type="entry name" value="PECTATE LYASE C-RELATED"/>
    <property type="match status" value="1"/>
</dbReference>
<keyword evidence="5" id="KW-1185">Reference proteome</keyword>
<evidence type="ECO:0000313" key="5">
    <source>
        <dbReference type="Proteomes" id="UP000622317"/>
    </source>
</evidence>
<dbReference type="PANTHER" id="PTHR42970:SF1">
    <property type="entry name" value="PECTATE LYASE C-RELATED"/>
    <property type="match status" value="1"/>
</dbReference>
<evidence type="ECO:0000256" key="1">
    <source>
        <dbReference type="ARBA" id="ARBA00022723"/>
    </source>
</evidence>
<keyword evidence="2" id="KW-0325">Glycoprotein</keyword>
<evidence type="ECO:0000256" key="3">
    <source>
        <dbReference type="SAM" id="SignalP"/>
    </source>
</evidence>
<dbReference type="SUPFAM" id="SSF51126">
    <property type="entry name" value="Pectin lyase-like"/>
    <property type="match status" value="1"/>
</dbReference>
<dbReference type="GO" id="GO:0046872">
    <property type="term" value="F:metal ion binding"/>
    <property type="evidence" value="ECO:0007669"/>
    <property type="project" value="UniProtKB-KW"/>
</dbReference>
<organism evidence="4 5">
    <name type="scientific">Pelagicoccus enzymogenes</name>
    <dbReference type="NCBI Taxonomy" id="2773457"/>
    <lineage>
        <taxon>Bacteria</taxon>
        <taxon>Pseudomonadati</taxon>
        <taxon>Verrucomicrobiota</taxon>
        <taxon>Opitutia</taxon>
        <taxon>Puniceicoccales</taxon>
        <taxon>Pelagicoccaceae</taxon>
        <taxon>Pelagicoccus</taxon>
    </lineage>
</organism>
<sequence length="531" mass="57950">MRLKRFSVVFSILAAIAFAASLGAEPLAFPHAEGYGRFASGGRGGTVYEVTHLGDSGPGSLREAVEAKGPRTVVFRVSGTIYLESDLKVNNGDLTIAGQSAPGDGICIAKRGLQVNADNVVIRFIRVRLGDLYPRENGLQSFESDAFECRYTDNVIIDHCTSSWSIDECATAYNNTNFTMQWCMVTESLRNSFHSKGAHGYGGIWGGTNVTFHHNLLAHHTSRTPRFNGARYDDPATWDRQVDHRDNVVYNWGGNSCYGGEPNASGFQANYNIVNNFYKSGPATSGSKRDRIIEVTPLDGKVSRFFVGGNYVWGEEAAIEDNWLGVDNIPSGQEAAARAGKPFLMAPLTSQDAHAAFDAVLNWGGASFPSRDSVDTRIVEEVRSGATTYGDNGIVDSQEEVGGYPVLSSDEAPLDTDGDGMPDEWELAHDLDPADSSDRNTVDTKTGYTALEIYLNGLVSHLYPNPRVEMRRTEAALVIDWENLLNDASLFSSSDAEAWIFEQDSGTQGQVAVPLEAVQSLRFYRFGPKQE</sequence>
<feature type="signal peptide" evidence="3">
    <location>
        <begin position="1"/>
        <end position="19"/>
    </location>
</feature>
<evidence type="ECO:0000256" key="2">
    <source>
        <dbReference type="ARBA" id="ARBA00023180"/>
    </source>
</evidence>
<dbReference type="Proteomes" id="UP000622317">
    <property type="component" value="Unassembled WGS sequence"/>
</dbReference>
<keyword evidence="4" id="KW-0456">Lyase</keyword>
<accession>A0A927FAS3</accession>
<dbReference type="GO" id="GO:0016829">
    <property type="term" value="F:lyase activity"/>
    <property type="evidence" value="ECO:0007669"/>
    <property type="project" value="UniProtKB-KW"/>
</dbReference>
<name>A0A927FAS3_9BACT</name>
<evidence type="ECO:0000313" key="4">
    <source>
        <dbReference type="EMBL" id="MBD5780926.1"/>
    </source>
</evidence>
<protein>
    <submittedName>
        <fullName evidence="4">Pectate lyase</fullName>
    </submittedName>
</protein>
<comment type="caution">
    <text evidence="4">The sequence shown here is derived from an EMBL/GenBank/DDBJ whole genome shotgun (WGS) entry which is preliminary data.</text>
</comment>
<dbReference type="RefSeq" id="WP_191618032.1">
    <property type="nucleotide sequence ID" value="NZ_JACYFG010000038.1"/>
</dbReference>
<keyword evidence="3" id="KW-0732">Signal</keyword>
<dbReference type="InterPro" id="IPR012334">
    <property type="entry name" value="Pectin_lyas_fold"/>
</dbReference>
<feature type="chain" id="PRO_5037205358" evidence="3">
    <location>
        <begin position="20"/>
        <end position="531"/>
    </location>
</feature>
<gene>
    <name evidence="4" type="ORF">IEN85_15610</name>
</gene>
<dbReference type="InterPro" id="IPR011050">
    <property type="entry name" value="Pectin_lyase_fold/virulence"/>
</dbReference>
<proteinExistence type="predicted"/>
<keyword evidence="1" id="KW-0479">Metal-binding</keyword>
<reference evidence="4" key="1">
    <citation type="submission" date="2020-09" db="EMBL/GenBank/DDBJ databases">
        <title>Pelagicoccus enzymogenes sp. nov. with an EPS production, isolated from marine sediment.</title>
        <authorList>
            <person name="Feng X."/>
        </authorList>
    </citation>
    <scope>NUCLEOTIDE SEQUENCE</scope>
    <source>
        <strain evidence="4">NFK12</strain>
    </source>
</reference>
<dbReference type="EMBL" id="JACYFG010000038">
    <property type="protein sequence ID" value="MBD5780926.1"/>
    <property type="molecule type" value="Genomic_DNA"/>
</dbReference>
<dbReference type="AlphaFoldDB" id="A0A927FAS3"/>
<dbReference type="Gene3D" id="2.160.20.10">
    <property type="entry name" value="Single-stranded right-handed beta-helix, Pectin lyase-like"/>
    <property type="match status" value="1"/>
</dbReference>
<dbReference type="InterPro" id="IPR052063">
    <property type="entry name" value="Polysaccharide_Lyase_1"/>
</dbReference>